<evidence type="ECO:0000313" key="1">
    <source>
        <dbReference type="EMBL" id="ABK94281.1"/>
    </source>
</evidence>
<name>A9PD28_POPTR</name>
<proteinExistence type="evidence at transcript level"/>
<reference evidence="1" key="1">
    <citation type="journal article" date="2008" name="BMC Genomics">
        <title>Analysis of 4,664 high-quality sequence-finished poplar full-length cDNA clones and their utility for the discovery of genes responding to insect feeding.</title>
        <authorList>
            <person name="Ralph S.G."/>
            <person name="Chun H.J."/>
            <person name="Cooper D."/>
            <person name="Kirkpatrick R."/>
            <person name="Kolosova N."/>
            <person name="Gunter L."/>
            <person name="Tuskan G.A."/>
            <person name="Douglas C.J."/>
            <person name="Holt R.A."/>
            <person name="Jones S.J."/>
            <person name="Marra M.A."/>
            <person name="Bohlmann J."/>
        </authorList>
    </citation>
    <scope>NUCLEOTIDE SEQUENCE</scope>
    <source>
        <tissue evidence="1">Phloem and cambium</tissue>
    </source>
</reference>
<sequence>MVIPRPTPRSCTLWMIVRFLNHSCGDFIGLQVWSEHSRLRISLLAT</sequence>
<organism evidence="1">
    <name type="scientific">Populus trichocarpa</name>
    <name type="common">Western balsam poplar</name>
    <name type="synonym">Populus balsamifera subsp. trichocarpa</name>
    <dbReference type="NCBI Taxonomy" id="3694"/>
    <lineage>
        <taxon>Eukaryota</taxon>
        <taxon>Viridiplantae</taxon>
        <taxon>Streptophyta</taxon>
        <taxon>Embryophyta</taxon>
        <taxon>Tracheophyta</taxon>
        <taxon>Spermatophyta</taxon>
        <taxon>Magnoliopsida</taxon>
        <taxon>eudicotyledons</taxon>
        <taxon>Gunneridae</taxon>
        <taxon>Pentapetalae</taxon>
        <taxon>rosids</taxon>
        <taxon>fabids</taxon>
        <taxon>Malpighiales</taxon>
        <taxon>Salicaceae</taxon>
        <taxon>Saliceae</taxon>
        <taxon>Populus</taxon>
    </lineage>
</organism>
<accession>A9PD28</accession>
<dbReference type="EMBL" id="EF146190">
    <property type="protein sequence ID" value="ABK94281.1"/>
    <property type="molecule type" value="mRNA"/>
</dbReference>
<protein>
    <submittedName>
        <fullName evidence="1">Uncharacterized protein</fullName>
    </submittedName>
</protein>
<dbReference type="AlphaFoldDB" id="A9PD28"/>